<evidence type="ECO:0000313" key="2">
    <source>
        <dbReference type="Proteomes" id="UP000298327"/>
    </source>
</evidence>
<sequence>MLLFGIYHKIFSDEDSSSIRNKTPETAQALTLVHYVRASFAALLRLVKSRVQTNWAASMDALLDLIAKDQKLILGSNSFQELCCQLHLFGVYSYPALLPDNPAVQALLPSDILRGWENVPFMVSVSIIVPRKRLQELEQGDIEKIGTPTFICEAIKGPYTILLSAYGLWEAHIF</sequence>
<dbReference type="OrthoDB" id="3256634at2759"/>
<proteinExistence type="predicted"/>
<reference evidence="1 2" key="1">
    <citation type="submission" date="2019-02" db="EMBL/GenBank/DDBJ databases">
        <title>Genome sequencing of the rare red list fungi Dentipellis fragilis.</title>
        <authorList>
            <person name="Buettner E."/>
            <person name="Kellner H."/>
        </authorList>
    </citation>
    <scope>NUCLEOTIDE SEQUENCE [LARGE SCALE GENOMIC DNA]</scope>
    <source>
        <strain evidence="1 2">DSM 105465</strain>
    </source>
</reference>
<evidence type="ECO:0000313" key="1">
    <source>
        <dbReference type="EMBL" id="TFY65881.1"/>
    </source>
</evidence>
<accession>A0A4Y9YWB4</accession>
<dbReference type="STRING" id="205917.A0A4Y9YWB4"/>
<name>A0A4Y9YWB4_9AGAM</name>
<comment type="caution">
    <text evidence="1">The sequence shown here is derived from an EMBL/GenBank/DDBJ whole genome shotgun (WGS) entry which is preliminary data.</text>
</comment>
<dbReference type="Proteomes" id="UP000298327">
    <property type="component" value="Unassembled WGS sequence"/>
</dbReference>
<dbReference type="EMBL" id="SEOQ01000299">
    <property type="protein sequence ID" value="TFY65881.1"/>
    <property type="molecule type" value="Genomic_DNA"/>
</dbReference>
<gene>
    <name evidence="1" type="ORF">EVG20_g5215</name>
</gene>
<dbReference type="AlphaFoldDB" id="A0A4Y9YWB4"/>
<protein>
    <submittedName>
        <fullName evidence="1">Uncharacterized protein</fullName>
    </submittedName>
</protein>
<keyword evidence="2" id="KW-1185">Reference proteome</keyword>
<organism evidence="1 2">
    <name type="scientific">Dentipellis fragilis</name>
    <dbReference type="NCBI Taxonomy" id="205917"/>
    <lineage>
        <taxon>Eukaryota</taxon>
        <taxon>Fungi</taxon>
        <taxon>Dikarya</taxon>
        <taxon>Basidiomycota</taxon>
        <taxon>Agaricomycotina</taxon>
        <taxon>Agaricomycetes</taxon>
        <taxon>Russulales</taxon>
        <taxon>Hericiaceae</taxon>
        <taxon>Dentipellis</taxon>
    </lineage>
</organism>